<keyword evidence="5" id="KW-1185">Reference proteome</keyword>
<feature type="compositionally biased region" description="Pro residues" evidence="1">
    <location>
        <begin position="27"/>
        <end position="41"/>
    </location>
</feature>
<feature type="region of interest" description="Disordered" evidence="1">
    <location>
        <begin position="1"/>
        <end position="84"/>
    </location>
</feature>
<dbReference type="EMBL" id="JAPFFL010000018">
    <property type="protein sequence ID" value="KAJ6672786.1"/>
    <property type="molecule type" value="Genomic_DNA"/>
</dbReference>
<sequence>MEYDFRNRTSSPHDTQSSMYRSSMPPTRAPPQPTTAPPPSHPMYGPSLYPRVSQPSHTVIPPVPRHHSFSQPSSSSSPSSGSGIRVMIKPEYRITPPPQLTLQRGEIPRSSFQFGFELERQITAEAEKGSVNWSRLLDLENLPSKPLESTPSTGPIADPVVRKYIASGLNRDVVPLAVANYGDNPTKVQEFVTGYTLLREMGFSSNSVAEALLRYENDTDKALAHFLNSSQ</sequence>
<proteinExistence type="predicted"/>
<dbReference type="EMBL" id="CAADRP010000224">
    <property type="protein sequence ID" value="VFU25141.1"/>
    <property type="molecule type" value="Genomic_DNA"/>
</dbReference>
<evidence type="ECO:0000256" key="1">
    <source>
        <dbReference type="SAM" id="MobiDB-lite"/>
    </source>
</evidence>
<reference evidence="3" key="2">
    <citation type="submission" date="2022-11" db="EMBL/GenBank/DDBJ databases">
        <authorList>
            <person name="Hyden B.L."/>
            <person name="Feng K."/>
            <person name="Yates T."/>
            <person name="Jawdy S."/>
            <person name="Smart L.B."/>
            <person name="Muchero W."/>
        </authorList>
    </citation>
    <scope>NUCLEOTIDE SEQUENCE</scope>
    <source>
        <tissue evidence="3">Shoot tip</tissue>
    </source>
</reference>
<feature type="domain" description="UBA" evidence="2">
    <location>
        <begin position="187"/>
        <end position="229"/>
    </location>
</feature>
<organism evidence="4">
    <name type="scientific">Salix viminalis</name>
    <name type="common">Common osier</name>
    <name type="synonym">Basket willow</name>
    <dbReference type="NCBI Taxonomy" id="40686"/>
    <lineage>
        <taxon>Eukaryota</taxon>
        <taxon>Viridiplantae</taxon>
        <taxon>Streptophyta</taxon>
        <taxon>Embryophyta</taxon>
        <taxon>Tracheophyta</taxon>
        <taxon>Spermatophyta</taxon>
        <taxon>Magnoliopsida</taxon>
        <taxon>eudicotyledons</taxon>
        <taxon>Gunneridae</taxon>
        <taxon>Pentapetalae</taxon>
        <taxon>rosids</taxon>
        <taxon>fabids</taxon>
        <taxon>Malpighiales</taxon>
        <taxon>Salicaceae</taxon>
        <taxon>Saliceae</taxon>
        <taxon>Salix</taxon>
    </lineage>
</organism>
<dbReference type="GO" id="GO:0043130">
    <property type="term" value="F:ubiquitin binding"/>
    <property type="evidence" value="ECO:0007669"/>
    <property type="project" value="InterPro"/>
</dbReference>
<dbReference type="GO" id="GO:0000813">
    <property type="term" value="C:ESCRT I complex"/>
    <property type="evidence" value="ECO:0007669"/>
    <property type="project" value="InterPro"/>
</dbReference>
<dbReference type="Gene3D" id="1.20.120.1920">
    <property type="entry name" value="UBAP1 SOUBA domain"/>
    <property type="match status" value="1"/>
</dbReference>
<evidence type="ECO:0000313" key="4">
    <source>
        <dbReference type="EMBL" id="VFU25141.1"/>
    </source>
</evidence>
<accession>A0A6N2KJD3</accession>
<name>A0A6N2KJD3_SALVM</name>
<evidence type="ECO:0000313" key="3">
    <source>
        <dbReference type="EMBL" id="KAJ6672786.1"/>
    </source>
</evidence>
<dbReference type="InterPro" id="IPR038870">
    <property type="entry name" value="UBAP1"/>
</dbReference>
<reference evidence="3" key="3">
    <citation type="journal article" date="2023" name="Int. J. Mol. Sci.">
        <title>De Novo Assembly and Annotation of 11 Diverse Shrub Willow (Salix) Genomes Reveals Novel Gene Organization in Sex-Linked Regions.</title>
        <authorList>
            <person name="Hyden B."/>
            <person name="Feng K."/>
            <person name="Yates T.B."/>
            <person name="Jawdy S."/>
            <person name="Cereghino C."/>
            <person name="Smart L.B."/>
            <person name="Muchero W."/>
        </authorList>
    </citation>
    <scope>NUCLEOTIDE SEQUENCE [LARGE SCALE GENOMIC DNA]</scope>
    <source>
        <tissue evidence="3">Shoot tip</tissue>
    </source>
</reference>
<feature type="compositionally biased region" description="Polar residues" evidence="1">
    <location>
        <begin position="8"/>
        <end position="21"/>
    </location>
</feature>
<dbReference type="PANTHER" id="PTHR15960:SF5">
    <property type="entry name" value="LD44032P"/>
    <property type="match status" value="1"/>
</dbReference>
<gene>
    <name evidence="3" type="ORF">OIU85_014065</name>
    <name evidence="4" type="ORF">SVIM_LOCUS55300</name>
</gene>
<protein>
    <recommendedName>
        <fullName evidence="2">UBA domain-containing protein</fullName>
    </recommendedName>
</protein>
<dbReference type="PANTHER" id="PTHR15960">
    <property type="entry name" value="LD44032P"/>
    <property type="match status" value="1"/>
</dbReference>
<dbReference type="SUPFAM" id="SSF46934">
    <property type="entry name" value="UBA-like"/>
    <property type="match status" value="1"/>
</dbReference>
<dbReference type="InterPro" id="IPR009060">
    <property type="entry name" value="UBA-like_sf"/>
</dbReference>
<reference evidence="4" key="1">
    <citation type="submission" date="2019-03" db="EMBL/GenBank/DDBJ databases">
        <authorList>
            <person name="Mank J."/>
            <person name="Almeida P."/>
        </authorList>
    </citation>
    <scope>NUCLEOTIDE SEQUENCE</scope>
    <source>
        <strain evidence="4">78183</strain>
    </source>
</reference>
<dbReference type="InterPro" id="IPR042575">
    <property type="entry name" value="UBAP1_C"/>
</dbReference>
<dbReference type="Proteomes" id="UP001151529">
    <property type="component" value="Chromosome 12"/>
</dbReference>
<evidence type="ECO:0000259" key="2">
    <source>
        <dbReference type="PROSITE" id="PS50030"/>
    </source>
</evidence>
<dbReference type="InterPro" id="IPR015940">
    <property type="entry name" value="UBA"/>
</dbReference>
<dbReference type="OrthoDB" id="2018023at2759"/>
<dbReference type="FunFam" id="1.20.120.1920:FF:000003">
    <property type="entry name" value="Ubiquitin-associated/translation elongation factor EF1B protein"/>
    <property type="match status" value="1"/>
</dbReference>
<dbReference type="GO" id="GO:0043162">
    <property type="term" value="P:ubiquitin-dependent protein catabolic process via the multivesicular body sorting pathway"/>
    <property type="evidence" value="ECO:0007669"/>
    <property type="project" value="InterPro"/>
</dbReference>
<evidence type="ECO:0000313" key="5">
    <source>
        <dbReference type="Proteomes" id="UP001151529"/>
    </source>
</evidence>
<dbReference type="AlphaFoldDB" id="A0A6N2KJD3"/>
<feature type="compositionally biased region" description="Low complexity" evidence="1">
    <location>
        <begin position="69"/>
        <end position="83"/>
    </location>
</feature>
<dbReference type="PROSITE" id="PS50030">
    <property type="entry name" value="UBA"/>
    <property type="match status" value="1"/>
</dbReference>